<proteinExistence type="predicted"/>
<feature type="transmembrane region" description="Helical" evidence="1">
    <location>
        <begin position="242"/>
        <end position="267"/>
    </location>
</feature>
<name>A0A0K9P8U5_ZOSMR</name>
<dbReference type="AlphaFoldDB" id="A0A0K9P8U5"/>
<evidence type="ECO:0008006" key="4">
    <source>
        <dbReference type="Google" id="ProtNLM"/>
    </source>
</evidence>
<evidence type="ECO:0000256" key="1">
    <source>
        <dbReference type="SAM" id="Phobius"/>
    </source>
</evidence>
<reference evidence="3" key="1">
    <citation type="journal article" date="2016" name="Nature">
        <title>The genome of the seagrass Zostera marina reveals angiosperm adaptation to the sea.</title>
        <authorList>
            <person name="Olsen J.L."/>
            <person name="Rouze P."/>
            <person name="Verhelst B."/>
            <person name="Lin Y.-C."/>
            <person name="Bayer T."/>
            <person name="Collen J."/>
            <person name="Dattolo E."/>
            <person name="De Paoli E."/>
            <person name="Dittami S."/>
            <person name="Maumus F."/>
            <person name="Michel G."/>
            <person name="Kersting A."/>
            <person name="Lauritano C."/>
            <person name="Lohaus R."/>
            <person name="Toepel M."/>
            <person name="Tonon T."/>
            <person name="Vanneste K."/>
            <person name="Amirebrahimi M."/>
            <person name="Brakel J."/>
            <person name="Bostroem C."/>
            <person name="Chovatia M."/>
            <person name="Grimwood J."/>
            <person name="Jenkins J.W."/>
            <person name="Jueterbock A."/>
            <person name="Mraz A."/>
            <person name="Stam W.T."/>
            <person name="Tice H."/>
            <person name="Bornberg-Bauer E."/>
            <person name="Green P.J."/>
            <person name="Pearson G.A."/>
            <person name="Procaccini G."/>
            <person name="Duarte C.M."/>
            <person name="Schmutz J."/>
            <person name="Reusch T.B.H."/>
            <person name="Van de Peer Y."/>
        </authorList>
    </citation>
    <scope>NUCLEOTIDE SEQUENCE [LARGE SCALE GENOMIC DNA]</scope>
    <source>
        <strain evidence="3">cv. Finnish</strain>
    </source>
</reference>
<organism evidence="2 3">
    <name type="scientific">Zostera marina</name>
    <name type="common">Eelgrass</name>
    <dbReference type="NCBI Taxonomy" id="29655"/>
    <lineage>
        <taxon>Eukaryota</taxon>
        <taxon>Viridiplantae</taxon>
        <taxon>Streptophyta</taxon>
        <taxon>Embryophyta</taxon>
        <taxon>Tracheophyta</taxon>
        <taxon>Spermatophyta</taxon>
        <taxon>Magnoliopsida</taxon>
        <taxon>Liliopsida</taxon>
        <taxon>Zosteraceae</taxon>
        <taxon>Zostera</taxon>
    </lineage>
</organism>
<feature type="transmembrane region" description="Helical" evidence="1">
    <location>
        <begin position="212"/>
        <end position="236"/>
    </location>
</feature>
<dbReference type="OrthoDB" id="2019412at2759"/>
<feature type="transmembrane region" description="Helical" evidence="1">
    <location>
        <begin position="115"/>
        <end position="136"/>
    </location>
</feature>
<dbReference type="STRING" id="29655.A0A0K9P8U5"/>
<evidence type="ECO:0000313" key="2">
    <source>
        <dbReference type="EMBL" id="KMZ65483.1"/>
    </source>
</evidence>
<dbReference type="OMA" id="NLWVVIT"/>
<feature type="transmembrane region" description="Helical" evidence="1">
    <location>
        <begin position="181"/>
        <end position="200"/>
    </location>
</feature>
<keyword evidence="1" id="KW-0812">Transmembrane</keyword>
<keyword evidence="3" id="KW-1185">Reference proteome</keyword>
<feature type="transmembrane region" description="Helical" evidence="1">
    <location>
        <begin position="148"/>
        <end position="169"/>
    </location>
</feature>
<protein>
    <recommendedName>
        <fullName evidence="4">DUF2232 domain-containing protein</fullName>
    </recommendedName>
</protein>
<keyword evidence="1" id="KW-1133">Transmembrane helix</keyword>
<dbReference type="EMBL" id="LFYR01001032">
    <property type="protein sequence ID" value="KMZ65483.1"/>
    <property type="molecule type" value="Genomic_DNA"/>
</dbReference>
<gene>
    <name evidence="2" type="ORF">ZOSMA_31G00710</name>
</gene>
<keyword evidence="1" id="KW-0472">Membrane</keyword>
<dbReference type="PANTHER" id="PTHR37185">
    <property type="entry name" value="MEMBRANE PROTEIN"/>
    <property type="match status" value="1"/>
</dbReference>
<accession>A0A0K9P8U5</accession>
<evidence type="ECO:0000313" key="3">
    <source>
        <dbReference type="Proteomes" id="UP000036987"/>
    </source>
</evidence>
<dbReference type="Proteomes" id="UP000036987">
    <property type="component" value="Unassembled WGS sequence"/>
</dbReference>
<dbReference type="PANTHER" id="PTHR37185:SF3">
    <property type="entry name" value="MEMBRANE PROTEIN"/>
    <property type="match status" value="1"/>
</dbReference>
<comment type="caution">
    <text evidence="2">The sequence shown here is derived from an EMBL/GenBank/DDBJ whole genome shotgun (WGS) entry which is preliminary data.</text>
</comment>
<sequence length="287" mass="31558">MALPLTLLLSYPSSCRFCFSTRPNSSPPLSGFIIRVSPLSAKSINGRIPNPPHLRFKTTPNSHSNQPSISVSLDKGYLDMGRDGEVFKKTLRLVECAMLASVAGLIYVLSNTLAIENYFGCFFCLPIVISSMRWGLGAGRKTMVATAMLLLTLSGPVKASTYLLMHGFLGLAMGSLWRLEMNWGVSILFCTLDIGCYRICSSVLFLIRENILYIISINIHASIMNAFGTLGINAVISMGAIYTIFGSILLLNSAFLVLLLHILYAIFMSKLGMKASLNLPRWLERNL</sequence>